<dbReference type="SMART" id="SM00271">
    <property type="entry name" value="DnaJ"/>
    <property type="match status" value="1"/>
</dbReference>
<dbReference type="Gene3D" id="1.10.287.110">
    <property type="entry name" value="DnaJ domain"/>
    <property type="match status" value="1"/>
</dbReference>
<dbReference type="PANTHER" id="PTHR43096">
    <property type="entry name" value="DNAJ HOMOLOG 1, MITOCHONDRIAL-RELATED"/>
    <property type="match status" value="1"/>
</dbReference>
<dbReference type="InterPro" id="IPR001623">
    <property type="entry name" value="DnaJ_domain"/>
</dbReference>
<feature type="domain" description="J" evidence="2">
    <location>
        <begin position="30"/>
        <end position="128"/>
    </location>
</feature>
<accession>A0A0N5D947</accession>
<dbReference type="EMBL" id="UYYF01004843">
    <property type="protein sequence ID" value="VDN07287.1"/>
    <property type="molecule type" value="Genomic_DNA"/>
</dbReference>
<evidence type="ECO:0000313" key="5">
    <source>
        <dbReference type="WBParaSite" id="TCLT_0000964901-mRNA-1"/>
    </source>
</evidence>
<dbReference type="STRING" id="103827.A0A0N5D947"/>
<dbReference type="PROSITE" id="PS50076">
    <property type="entry name" value="DNAJ_2"/>
    <property type="match status" value="1"/>
</dbReference>
<keyword evidence="1" id="KW-0472">Membrane</keyword>
<reference evidence="5" key="1">
    <citation type="submission" date="2017-02" db="UniProtKB">
        <authorList>
            <consortium name="WormBaseParasite"/>
        </authorList>
    </citation>
    <scope>IDENTIFICATION</scope>
</reference>
<dbReference type="Proteomes" id="UP000276776">
    <property type="component" value="Unassembled WGS sequence"/>
</dbReference>
<keyword evidence="1" id="KW-1133">Transmembrane helix</keyword>
<dbReference type="OMA" id="NRFIRQA"/>
<evidence type="ECO:0000313" key="3">
    <source>
        <dbReference type="EMBL" id="VDN07287.1"/>
    </source>
</evidence>
<organism evidence="5">
    <name type="scientific">Thelazia callipaeda</name>
    <name type="common">Oriental eyeworm</name>
    <name type="synonym">Parasitic nematode</name>
    <dbReference type="NCBI Taxonomy" id="103827"/>
    <lineage>
        <taxon>Eukaryota</taxon>
        <taxon>Metazoa</taxon>
        <taxon>Ecdysozoa</taxon>
        <taxon>Nematoda</taxon>
        <taxon>Chromadorea</taxon>
        <taxon>Rhabditida</taxon>
        <taxon>Spirurina</taxon>
        <taxon>Spiruromorpha</taxon>
        <taxon>Thelazioidea</taxon>
        <taxon>Thelaziidae</taxon>
        <taxon>Thelazia</taxon>
    </lineage>
</organism>
<dbReference type="GO" id="GO:0005737">
    <property type="term" value="C:cytoplasm"/>
    <property type="evidence" value="ECO:0007669"/>
    <property type="project" value="TreeGrafter"/>
</dbReference>
<dbReference type="GO" id="GO:0042026">
    <property type="term" value="P:protein refolding"/>
    <property type="evidence" value="ECO:0007669"/>
    <property type="project" value="TreeGrafter"/>
</dbReference>
<evidence type="ECO:0000313" key="4">
    <source>
        <dbReference type="Proteomes" id="UP000276776"/>
    </source>
</evidence>
<name>A0A0N5D947_THECL</name>
<gene>
    <name evidence="3" type="ORF">TCLT_LOCUS9638</name>
</gene>
<keyword evidence="4" id="KW-1185">Reference proteome</keyword>
<evidence type="ECO:0000256" key="1">
    <source>
        <dbReference type="SAM" id="Phobius"/>
    </source>
</evidence>
<protein>
    <submittedName>
        <fullName evidence="5">J domain-containing protein</fullName>
    </submittedName>
</protein>
<feature type="transmembrane region" description="Helical" evidence="1">
    <location>
        <begin position="240"/>
        <end position="264"/>
    </location>
</feature>
<reference evidence="3 4" key="2">
    <citation type="submission" date="2018-11" db="EMBL/GenBank/DDBJ databases">
        <authorList>
            <consortium name="Pathogen Informatics"/>
        </authorList>
    </citation>
    <scope>NUCLEOTIDE SEQUENCE [LARGE SCALE GENOMIC DNA]</scope>
</reference>
<dbReference type="PANTHER" id="PTHR43096:SF10">
    <property type="entry name" value="CHAPERONE PROTEIN DNAJ A6, CHLOROPLASTIC"/>
    <property type="match status" value="1"/>
</dbReference>
<dbReference type="InterPro" id="IPR018253">
    <property type="entry name" value="DnaJ_domain_CS"/>
</dbReference>
<keyword evidence="1" id="KW-0812">Transmembrane</keyword>
<dbReference type="SUPFAM" id="SSF46565">
    <property type="entry name" value="Chaperone J-domain"/>
    <property type="match status" value="2"/>
</dbReference>
<proteinExistence type="predicted"/>
<dbReference type="CDD" id="cd06257">
    <property type="entry name" value="DnaJ"/>
    <property type="match status" value="1"/>
</dbReference>
<dbReference type="PRINTS" id="PR00625">
    <property type="entry name" value="JDOMAIN"/>
</dbReference>
<dbReference type="GO" id="GO:0051082">
    <property type="term" value="F:unfolded protein binding"/>
    <property type="evidence" value="ECO:0007669"/>
    <property type="project" value="TreeGrafter"/>
</dbReference>
<dbReference type="WBParaSite" id="TCLT_0000964901-mRNA-1">
    <property type="protein sequence ID" value="TCLT_0000964901-mRNA-1"/>
    <property type="gene ID" value="TCLT_0000964901"/>
</dbReference>
<dbReference type="OrthoDB" id="552049at2759"/>
<dbReference type="AlphaFoldDB" id="A0A0N5D947"/>
<dbReference type="PROSITE" id="PS00636">
    <property type="entry name" value="DNAJ_1"/>
    <property type="match status" value="1"/>
</dbReference>
<dbReference type="Pfam" id="PF00226">
    <property type="entry name" value="DnaJ"/>
    <property type="match status" value="2"/>
</dbReference>
<sequence>MSMGLLSVSSKLILHVSIRRIRQSIDSQKNYYEILGIKRSATQKEIKDAFYKLSKKASIDMLVVVRYFHFDTVFDLNFYTVFDLCLSYHPDITGSSPESVLTQRFIEIKDAYDVLKNDESRLKYDTDRTQMESDYTTRTYQSRANNAWRSTYATWRSNRYAGSSHHADWSFNDAHLKKVFEEMRRSAAEYEKAQRVLNEQYWKKFYQSEKERYGHRREMPPRPNVKIVFDSWLGGPLRPYLPYLSAALVVYMIAFFTISLYSIVRNRIPDETDANSDSQVNFSKINETPVWAGSVGDL</sequence>
<dbReference type="InterPro" id="IPR036869">
    <property type="entry name" value="J_dom_sf"/>
</dbReference>
<evidence type="ECO:0000259" key="2">
    <source>
        <dbReference type="PROSITE" id="PS50076"/>
    </source>
</evidence>